<dbReference type="EC" id="2.1.1.174" evidence="4"/>
<dbReference type="InterPro" id="IPR007848">
    <property type="entry name" value="Small_mtfrase_dom"/>
</dbReference>
<comment type="caution">
    <text evidence="4">The sequence shown here is derived from an EMBL/GenBank/DDBJ whole genome shotgun (WGS) entry which is preliminary data.</text>
</comment>
<dbReference type="Gene3D" id="3.40.50.150">
    <property type="entry name" value="Vaccinia Virus protein VP39"/>
    <property type="match status" value="1"/>
</dbReference>
<dbReference type="GO" id="GO:0052914">
    <property type="term" value="F:16S rRNA (guanine(1207)-N(2))-methyltransferase activity"/>
    <property type="evidence" value="ECO:0007669"/>
    <property type="project" value="UniProtKB-EC"/>
</dbReference>
<sequence length="201" mass="22738">MSEQYFSKQPQSKSNPKTWTFPLKGLNFTFTTDQGVFSKSEVDFGSRTLIETFTEPTVEGDILDLGCGYGPIGLSLAKSFPNRKIVLADVNERALYLAEKNAIQNDIHNVELRVSDRLQSFHNRTFSAILTNPPIRAGKKIIYQMFNESFEVLVPKGELWVVIQKKQGAPSALKEIEELFGNVEVLTKNKGYYIIRAIKDK</sequence>
<dbReference type="PANTHER" id="PTHR47816:SF4">
    <property type="entry name" value="RIBOSOMAL RNA SMALL SUBUNIT METHYLTRANSFERASE C"/>
    <property type="match status" value="1"/>
</dbReference>
<keyword evidence="2 4" id="KW-0808">Transferase</keyword>
<protein>
    <submittedName>
        <fullName evidence="4">Class I SAM-dependent methyltransferase</fullName>
        <ecNumber evidence="4">2.1.1.172</ecNumber>
        <ecNumber evidence="4">2.1.1.174</ecNumber>
    </submittedName>
</protein>
<dbReference type="RefSeq" id="WP_285932611.1">
    <property type="nucleotide sequence ID" value="NZ_JASTZU010000040.1"/>
</dbReference>
<dbReference type="PANTHER" id="PTHR47816">
    <property type="entry name" value="RIBOSOMAL RNA SMALL SUBUNIT METHYLTRANSFERASE C"/>
    <property type="match status" value="1"/>
</dbReference>
<dbReference type="InterPro" id="IPR029063">
    <property type="entry name" value="SAM-dependent_MTases_sf"/>
</dbReference>
<organism evidence="4 5">
    <name type="scientific">Aquibacillus rhizosphaerae</name>
    <dbReference type="NCBI Taxonomy" id="3051431"/>
    <lineage>
        <taxon>Bacteria</taxon>
        <taxon>Bacillati</taxon>
        <taxon>Bacillota</taxon>
        <taxon>Bacilli</taxon>
        <taxon>Bacillales</taxon>
        <taxon>Bacillaceae</taxon>
        <taxon>Aquibacillus</taxon>
    </lineage>
</organism>
<dbReference type="EC" id="2.1.1.172" evidence="4"/>
<dbReference type="Proteomes" id="UP001235343">
    <property type="component" value="Unassembled WGS sequence"/>
</dbReference>
<dbReference type="GO" id="GO:0052916">
    <property type="term" value="F:23S rRNA (guanine(1835)-N(2))-methyltransferase activity"/>
    <property type="evidence" value="ECO:0007669"/>
    <property type="project" value="UniProtKB-EC"/>
</dbReference>
<feature type="domain" description="Methyltransferase small" evidence="3">
    <location>
        <begin position="28"/>
        <end position="195"/>
    </location>
</feature>
<dbReference type="SUPFAM" id="SSF53335">
    <property type="entry name" value="S-adenosyl-L-methionine-dependent methyltransferases"/>
    <property type="match status" value="1"/>
</dbReference>
<name>A0ABT7LA06_9BACI</name>
<dbReference type="EMBL" id="JASTZU010000040">
    <property type="protein sequence ID" value="MDL4841375.1"/>
    <property type="molecule type" value="Genomic_DNA"/>
</dbReference>
<evidence type="ECO:0000259" key="3">
    <source>
        <dbReference type="Pfam" id="PF05175"/>
    </source>
</evidence>
<gene>
    <name evidence="4" type="ORF">QQS35_13075</name>
</gene>
<evidence type="ECO:0000313" key="4">
    <source>
        <dbReference type="EMBL" id="MDL4841375.1"/>
    </source>
</evidence>
<dbReference type="Pfam" id="PF05175">
    <property type="entry name" value="MTS"/>
    <property type="match status" value="1"/>
</dbReference>
<proteinExistence type="predicted"/>
<evidence type="ECO:0000256" key="2">
    <source>
        <dbReference type="ARBA" id="ARBA00022679"/>
    </source>
</evidence>
<dbReference type="InterPro" id="IPR046977">
    <property type="entry name" value="RsmC/RlmG"/>
</dbReference>
<keyword evidence="1 4" id="KW-0489">Methyltransferase</keyword>
<evidence type="ECO:0000256" key="1">
    <source>
        <dbReference type="ARBA" id="ARBA00022603"/>
    </source>
</evidence>
<evidence type="ECO:0000313" key="5">
    <source>
        <dbReference type="Proteomes" id="UP001235343"/>
    </source>
</evidence>
<dbReference type="CDD" id="cd02440">
    <property type="entry name" value="AdoMet_MTases"/>
    <property type="match status" value="1"/>
</dbReference>
<keyword evidence="5" id="KW-1185">Reference proteome</keyword>
<accession>A0ABT7LA06</accession>
<reference evidence="4 5" key="1">
    <citation type="submission" date="2023-06" db="EMBL/GenBank/DDBJ databases">
        <title>Aquibacillus rhizosphaerae LR5S19.</title>
        <authorList>
            <person name="Sun J.-Q."/>
        </authorList>
    </citation>
    <scope>NUCLEOTIDE SEQUENCE [LARGE SCALE GENOMIC DNA]</scope>
    <source>
        <strain evidence="4 5">LR5S19</strain>
    </source>
</reference>